<gene>
    <name evidence="1" type="ORF">ACHAWO_004365</name>
</gene>
<keyword evidence="2" id="KW-1185">Reference proteome</keyword>
<protein>
    <submittedName>
        <fullName evidence="1">Uncharacterized protein</fullName>
    </submittedName>
</protein>
<sequence length="190" mass="21325">MLLRDFLVSGILGKEGLNKLNPIMEVINGIAIKTITSSSQPKHPPHLLVYQRQCRLRRHLQHLQPHLLVHHRQSCLQTVQLPSIPKQEMICVLTRAPTSTLGSARLTTTTDSPCFDWCDQNDHSRVVGVAVRNSSDGMKRCYCLFSIAIPTSLRWDKYAYNAARDQVREHPGNGEVQGADGAADVVCYKR</sequence>
<evidence type="ECO:0000313" key="1">
    <source>
        <dbReference type="EMBL" id="KAL3767663.1"/>
    </source>
</evidence>
<dbReference type="AlphaFoldDB" id="A0ABD3MXG0"/>
<organism evidence="1 2">
    <name type="scientific">Cyclotella atomus</name>
    <dbReference type="NCBI Taxonomy" id="382360"/>
    <lineage>
        <taxon>Eukaryota</taxon>
        <taxon>Sar</taxon>
        <taxon>Stramenopiles</taxon>
        <taxon>Ochrophyta</taxon>
        <taxon>Bacillariophyta</taxon>
        <taxon>Coscinodiscophyceae</taxon>
        <taxon>Thalassiosirophycidae</taxon>
        <taxon>Stephanodiscales</taxon>
        <taxon>Stephanodiscaceae</taxon>
        <taxon>Cyclotella</taxon>
    </lineage>
</organism>
<evidence type="ECO:0000313" key="2">
    <source>
        <dbReference type="Proteomes" id="UP001530400"/>
    </source>
</evidence>
<dbReference type="Proteomes" id="UP001530400">
    <property type="component" value="Unassembled WGS sequence"/>
</dbReference>
<dbReference type="EMBL" id="JALLPJ020001360">
    <property type="protein sequence ID" value="KAL3767663.1"/>
    <property type="molecule type" value="Genomic_DNA"/>
</dbReference>
<accession>A0ABD3MXG0</accession>
<comment type="caution">
    <text evidence="1">The sequence shown here is derived from an EMBL/GenBank/DDBJ whole genome shotgun (WGS) entry which is preliminary data.</text>
</comment>
<name>A0ABD3MXG0_9STRA</name>
<reference evidence="1 2" key="1">
    <citation type="submission" date="2024-10" db="EMBL/GenBank/DDBJ databases">
        <title>Updated reference genomes for cyclostephanoid diatoms.</title>
        <authorList>
            <person name="Roberts W.R."/>
            <person name="Alverson A.J."/>
        </authorList>
    </citation>
    <scope>NUCLEOTIDE SEQUENCE [LARGE SCALE GENOMIC DNA]</scope>
    <source>
        <strain evidence="1 2">AJA010-31</strain>
    </source>
</reference>
<proteinExistence type="predicted"/>